<dbReference type="PROSITE" id="PS00847">
    <property type="entry name" value="MCM_1"/>
    <property type="match status" value="1"/>
</dbReference>
<dbReference type="Gene3D" id="2.40.50.140">
    <property type="entry name" value="Nucleic acid-binding proteins"/>
    <property type="match status" value="1"/>
</dbReference>
<dbReference type="EC" id="3.6.4.12" evidence="11"/>
<keyword evidence="4 10" id="KW-0547">Nucleotide-binding</keyword>
<keyword evidence="7 10" id="KW-0067">ATP-binding</keyword>
<dbReference type="GO" id="GO:0042555">
    <property type="term" value="C:MCM complex"/>
    <property type="evidence" value="ECO:0007669"/>
    <property type="project" value="UniProtKB-UniRule"/>
</dbReference>
<dbReference type="EMBL" id="LK023335">
    <property type="protein sequence ID" value="CDS10108.1"/>
    <property type="molecule type" value="Genomic_DNA"/>
</dbReference>
<comment type="subcellular location">
    <subcellularLocation>
        <location evidence="1">Nucleus</location>
    </subcellularLocation>
</comment>
<dbReference type="InterPro" id="IPR036388">
    <property type="entry name" value="WH-like_DNA-bd_sf"/>
</dbReference>
<evidence type="ECO:0000256" key="6">
    <source>
        <dbReference type="ARBA" id="ARBA00022806"/>
    </source>
</evidence>
<dbReference type="GO" id="GO:0003688">
    <property type="term" value="F:DNA replication origin binding"/>
    <property type="evidence" value="ECO:0007669"/>
    <property type="project" value="EnsemblFungi"/>
</dbReference>
<dbReference type="GO" id="GO:0005656">
    <property type="term" value="C:nuclear pre-replicative complex"/>
    <property type="evidence" value="ECO:0007669"/>
    <property type="project" value="EnsemblFungi"/>
</dbReference>
<dbReference type="SUPFAM" id="SSF50249">
    <property type="entry name" value="Nucleic acid-binding proteins"/>
    <property type="match status" value="1"/>
</dbReference>
<evidence type="ECO:0000256" key="11">
    <source>
        <dbReference type="RuleBase" id="RU368062"/>
    </source>
</evidence>
<evidence type="ECO:0000256" key="5">
    <source>
        <dbReference type="ARBA" id="ARBA00022801"/>
    </source>
</evidence>
<dbReference type="OrthoDB" id="10251574at2759"/>
<dbReference type="GO" id="GO:0005524">
    <property type="term" value="F:ATP binding"/>
    <property type="evidence" value="ECO:0007669"/>
    <property type="project" value="UniProtKB-UniRule"/>
</dbReference>
<dbReference type="GO" id="GO:0033679">
    <property type="term" value="F:3'-5' DNA/RNA helicase activity"/>
    <property type="evidence" value="ECO:0007669"/>
    <property type="project" value="EnsemblFungi"/>
</dbReference>
<dbReference type="GO" id="GO:0097373">
    <property type="term" value="C:MCM core complex"/>
    <property type="evidence" value="ECO:0007669"/>
    <property type="project" value="EnsemblFungi"/>
</dbReference>
<comment type="catalytic activity">
    <reaction evidence="11">
        <text>ATP + H2O = ADP + phosphate + H(+)</text>
        <dbReference type="Rhea" id="RHEA:13065"/>
        <dbReference type="ChEBI" id="CHEBI:15377"/>
        <dbReference type="ChEBI" id="CHEBI:15378"/>
        <dbReference type="ChEBI" id="CHEBI:30616"/>
        <dbReference type="ChEBI" id="CHEBI:43474"/>
        <dbReference type="ChEBI" id="CHEBI:456216"/>
        <dbReference type="EC" id="3.6.4.12"/>
    </reaction>
</comment>
<dbReference type="InterPro" id="IPR012340">
    <property type="entry name" value="NA-bd_OB-fold"/>
</dbReference>
<evidence type="ECO:0000256" key="12">
    <source>
        <dbReference type="SAM" id="MobiDB-lite"/>
    </source>
</evidence>
<dbReference type="FunFam" id="3.40.50.300:FF:000217">
    <property type="entry name" value="DNA helicase"/>
    <property type="match status" value="1"/>
</dbReference>
<dbReference type="GO" id="GO:0016887">
    <property type="term" value="F:ATP hydrolysis activity"/>
    <property type="evidence" value="ECO:0007669"/>
    <property type="project" value="EnsemblFungi"/>
</dbReference>
<dbReference type="GO" id="GO:0003682">
    <property type="term" value="F:chromatin binding"/>
    <property type="evidence" value="ECO:0007669"/>
    <property type="project" value="EnsemblFungi"/>
</dbReference>
<feature type="compositionally biased region" description="Low complexity" evidence="12">
    <location>
        <begin position="25"/>
        <end position="41"/>
    </location>
</feature>
<dbReference type="SMART" id="SM00350">
    <property type="entry name" value="MCM"/>
    <property type="match status" value="1"/>
</dbReference>
<evidence type="ECO:0000313" key="14">
    <source>
        <dbReference type="EMBL" id="CDS10108.1"/>
    </source>
</evidence>
<evidence type="ECO:0000256" key="2">
    <source>
        <dbReference type="ARBA" id="ARBA00008010"/>
    </source>
</evidence>
<dbReference type="PRINTS" id="PR01660">
    <property type="entry name" value="MCMPROTEIN4"/>
</dbReference>
<keyword evidence="9 11" id="KW-0539">Nucleus</keyword>
<comment type="subunit">
    <text evidence="11">Component of the MCM2-7 complex.</text>
</comment>
<dbReference type="Gene3D" id="1.10.10.10">
    <property type="entry name" value="Winged helix-like DNA-binding domain superfamily/Winged helix DNA-binding domain"/>
    <property type="match status" value="1"/>
</dbReference>
<dbReference type="GO" id="GO:0009378">
    <property type="term" value="F:four-way junction helicase activity"/>
    <property type="evidence" value="ECO:0007669"/>
    <property type="project" value="EnsemblFungi"/>
</dbReference>
<dbReference type="GO" id="GO:0006267">
    <property type="term" value="P:pre-replicative complex assembly involved in nuclear cell cycle DNA replication"/>
    <property type="evidence" value="ECO:0007669"/>
    <property type="project" value="EnsemblFungi"/>
</dbReference>
<dbReference type="GO" id="GO:0030875">
    <property type="term" value="C:rDNA protrusion"/>
    <property type="evidence" value="ECO:0007669"/>
    <property type="project" value="EnsemblFungi"/>
</dbReference>
<keyword evidence="6 11" id="KW-0347">Helicase</keyword>
<dbReference type="Pfam" id="PF17855">
    <property type="entry name" value="MCM_lid"/>
    <property type="match status" value="1"/>
</dbReference>
<dbReference type="InterPro" id="IPR027417">
    <property type="entry name" value="P-loop_NTPase"/>
</dbReference>
<organism evidence="14">
    <name type="scientific">Lichtheimia ramosa</name>
    <dbReference type="NCBI Taxonomy" id="688394"/>
    <lineage>
        <taxon>Eukaryota</taxon>
        <taxon>Fungi</taxon>
        <taxon>Fungi incertae sedis</taxon>
        <taxon>Mucoromycota</taxon>
        <taxon>Mucoromycotina</taxon>
        <taxon>Mucoromycetes</taxon>
        <taxon>Mucorales</taxon>
        <taxon>Lichtheimiaceae</taxon>
        <taxon>Lichtheimia</taxon>
    </lineage>
</organism>
<dbReference type="Pfam" id="PF14551">
    <property type="entry name" value="MCM_N"/>
    <property type="match status" value="1"/>
</dbReference>
<dbReference type="Pfam" id="PF17207">
    <property type="entry name" value="MCM_OB"/>
    <property type="match status" value="1"/>
</dbReference>
<evidence type="ECO:0000256" key="3">
    <source>
        <dbReference type="ARBA" id="ARBA00022705"/>
    </source>
</evidence>
<dbReference type="GO" id="GO:0006271">
    <property type="term" value="P:DNA strand elongation involved in DNA replication"/>
    <property type="evidence" value="ECO:0007669"/>
    <property type="project" value="EnsemblFungi"/>
</dbReference>
<evidence type="ECO:0000256" key="1">
    <source>
        <dbReference type="ARBA" id="ARBA00004123"/>
    </source>
</evidence>
<dbReference type="GO" id="GO:0006279">
    <property type="term" value="P:premeiotic DNA replication"/>
    <property type="evidence" value="ECO:0007669"/>
    <property type="project" value="EnsemblFungi"/>
</dbReference>
<dbReference type="Pfam" id="PF00493">
    <property type="entry name" value="MCM"/>
    <property type="match status" value="1"/>
</dbReference>
<reference evidence="14" key="1">
    <citation type="journal article" date="2014" name="Genome Announc.">
        <title>De novo whole-genome sequence and genome annotation of Lichtheimia ramosa.</title>
        <authorList>
            <person name="Linde J."/>
            <person name="Schwartze V."/>
            <person name="Binder U."/>
            <person name="Lass-Florl C."/>
            <person name="Voigt K."/>
            <person name="Horn F."/>
        </authorList>
    </citation>
    <scope>NUCLEOTIDE SEQUENCE</scope>
    <source>
        <strain evidence="14">JMRC FSU:6197</strain>
    </source>
</reference>
<dbReference type="GO" id="GO:1990518">
    <property type="term" value="F:single-stranded 3'-5' DNA helicase activity"/>
    <property type="evidence" value="ECO:0007669"/>
    <property type="project" value="EnsemblFungi"/>
</dbReference>
<dbReference type="FunFam" id="2.20.28.10:FF:000003">
    <property type="entry name" value="DNA helicase"/>
    <property type="match status" value="1"/>
</dbReference>
<dbReference type="GO" id="GO:0043596">
    <property type="term" value="C:nuclear replication fork"/>
    <property type="evidence" value="ECO:0007669"/>
    <property type="project" value="EnsemblFungi"/>
</dbReference>
<keyword evidence="8 10" id="KW-0238">DNA-binding</keyword>
<dbReference type="GO" id="GO:0003697">
    <property type="term" value="F:single-stranded DNA binding"/>
    <property type="evidence" value="ECO:0007669"/>
    <property type="project" value="EnsemblFungi"/>
</dbReference>
<dbReference type="InterPro" id="IPR033762">
    <property type="entry name" value="MCM_OB"/>
</dbReference>
<dbReference type="PANTHER" id="PTHR11630">
    <property type="entry name" value="DNA REPLICATION LICENSING FACTOR MCM FAMILY MEMBER"/>
    <property type="match status" value="1"/>
</dbReference>
<dbReference type="Pfam" id="PF21128">
    <property type="entry name" value="WHD_MCM4"/>
    <property type="match status" value="1"/>
</dbReference>
<proteinExistence type="inferred from homology"/>
<gene>
    <name evidence="14" type="ORF">LRAMOSA02785</name>
</gene>
<dbReference type="CDD" id="cd17755">
    <property type="entry name" value="MCM4"/>
    <property type="match status" value="1"/>
</dbReference>
<dbReference type="GO" id="GO:0003727">
    <property type="term" value="F:single-stranded RNA binding"/>
    <property type="evidence" value="ECO:0007669"/>
    <property type="project" value="EnsemblFungi"/>
</dbReference>
<dbReference type="InterPro" id="IPR027925">
    <property type="entry name" value="MCM_N"/>
</dbReference>
<dbReference type="GO" id="GO:0005737">
    <property type="term" value="C:cytoplasm"/>
    <property type="evidence" value="ECO:0007669"/>
    <property type="project" value="EnsemblFungi"/>
</dbReference>
<protein>
    <recommendedName>
        <fullName evidence="11">DNA replication licensing factor MCM4</fullName>
        <ecNumber evidence="11">3.6.4.12</ecNumber>
    </recommendedName>
</protein>
<dbReference type="PANTHER" id="PTHR11630:SF66">
    <property type="entry name" value="DNA REPLICATION LICENSING FACTOR MCM4"/>
    <property type="match status" value="1"/>
</dbReference>
<dbReference type="GO" id="GO:0000727">
    <property type="term" value="P:double-strand break repair via break-induced replication"/>
    <property type="evidence" value="ECO:0007669"/>
    <property type="project" value="EnsemblFungi"/>
</dbReference>
<name>A0A077WSQ8_9FUNG</name>
<sequence length="894" mass="100583">MSGTPMDSQPETPVAARTPRQHDFSSSLAPSSPAPFHSSVAQTPGSPSVHRSRFRRSEFSSSLLGDDVNSPLLYPETPTRQADGGIGSPFSPRTPRTATFVRTPMFNGHATSPMTPLRPHQPGTNSSLGIENTAADTQETDPSLAVRLIWGTTVNIHEAMNSFRGFLTHFKLADRKIRYNQPITASDNEPFYPKLLRKIHDDGKGAVNLDCRNLLAYRGTHKLYDQLVKYPQEIIPLMDHTIRTFYADLYHVQDDVYEQLKIRPFNLESNVNMRELDPQNVDQLVTIKGLMIRTSPVIPDMKEAFFRCLQCEQTMTVQVDRGRIMEPTRCPRENCGADNTMSLVHNRCVFADKQVCRLQETPDVVPDGQTPQTVTLCLYEDLVDVAKPGDRLEITGIFRGVPVRVNPRQRTIRALFRTYLDVVHVKRTDNKRMQVERSLRTEHQPDEYDESDEIEAVTINEENEVREIAQMDNLYDTLARSLAPSIYELDDVKKGILLQLFGGTQKVFKKSGSPRFRGEINVLLVGDPGTSKSQLLQYVHKIAPRGVYTSGKGSSAVGLTAYITRDPDTRQLVLESGALVLSDGGVCCIDEFDKMSDATRSVLHEVMEQQTISVAKAGIITTLNARTSICACANPIGSRWNKNLSVPKNVDLPPPLLSRFDLLYLILDRVDEDADRQLARHLVALYMEDQVATAGIDVLSVERLTRYINYARERVQPVLSEEAGQRLVDLYVELRKQGQDRGSSNNRVTATTRQLESMIRMSEAHARMRLSQTVEVSDVEEAARLLKSAIKDYATDPKTGRIDMDLILMGTGAHERHMQDDLEREVRNLINNQETNNIDWNRLFTSINSQSTVAVESRAFEEAVRSLERQGEVKVTGEGRRRIIVRLNPQNDGV</sequence>
<evidence type="ECO:0000256" key="4">
    <source>
        <dbReference type="ARBA" id="ARBA00022741"/>
    </source>
</evidence>
<dbReference type="SUPFAM" id="SSF52540">
    <property type="entry name" value="P-loop containing nucleoside triphosphate hydrolases"/>
    <property type="match status" value="1"/>
</dbReference>
<feature type="compositionally biased region" description="Polar residues" evidence="12">
    <location>
        <begin position="1"/>
        <end position="11"/>
    </location>
</feature>
<evidence type="ECO:0000256" key="9">
    <source>
        <dbReference type="ARBA" id="ARBA00023242"/>
    </source>
</evidence>
<dbReference type="GO" id="GO:1902975">
    <property type="term" value="P:mitotic DNA replication initiation"/>
    <property type="evidence" value="ECO:0007669"/>
    <property type="project" value="TreeGrafter"/>
</dbReference>
<comment type="similarity">
    <text evidence="2 10">Belongs to the MCM family.</text>
</comment>
<dbReference type="GO" id="GO:0071162">
    <property type="term" value="C:CMG complex"/>
    <property type="evidence" value="ECO:0007669"/>
    <property type="project" value="EnsemblFungi"/>
</dbReference>
<dbReference type="AlphaFoldDB" id="A0A077WSQ8"/>
<dbReference type="InterPro" id="IPR008047">
    <property type="entry name" value="MCM_4"/>
</dbReference>
<evidence type="ECO:0000256" key="8">
    <source>
        <dbReference type="ARBA" id="ARBA00023125"/>
    </source>
</evidence>
<dbReference type="PROSITE" id="PS50051">
    <property type="entry name" value="MCM_2"/>
    <property type="match status" value="1"/>
</dbReference>
<evidence type="ECO:0000256" key="7">
    <source>
        <dbReference type="ARBA" id="ARBA00022840"/>
    </source>
</evidence>
<dbReference type="InterPro" id="IPR018525">
    <property type="entry name" value="MCM_CS"/>
</dbReference>
<feature type="region of interest" description="Disordered" evidence="12">
    <location>
        <begin position="1"/>
        <end position="130"/>
    </location>
</feature>
<evidence type="ECO:0000259" key="13">
    <source>
        <dbReference type="PROSITE" id="PS50051"/>
    </source>
</evidence>
<dbReference type="InterPro" id="IPR041562">
    <property type="entry name" value="MCM_lid"/>
</dbReference>
<accession>A0A077WSQ8</accession>
<dbReference type="Gene3D" id="3.30.1640.10">
    <property type="entry name" value="mini-chromosome maintenance (MCM) complex, chain A, domain 1"/>
    <property type="match status" value="1"/>
</dbReference>
<keyword evidence="3 11" id="KW-0235">DNA replication</keyword>
<feature type="domain" description="MCM C-terminal AAA(+) ATPase" evidence="13">
    <location>
        <begin position="474"/>
        <end position="682"/>
    </location>
</feature>
<evidence type="ECO:0000256" key="10">
    <source>
        <dbReference type="RuleBase" id="RU004070"/>
    </source>
</evidence>
<dbReference type="InterPro" id="IPR001208">
    <property type="entry name" value="MCM_dom"/>
</dbReference>
<comment type="function">
    <text evidence="11">Acts as component of the MCM2-7 complex (MCM complex) which is the replicative helicase essential for 'once per cell cycle' DNA replication initiation and elongation in eukaryotic cells. The active ATPase sites in the MCM2-7 ring are formed through the interaction surfaces of two neighboring subunits such that a critical structure of a conserved arginine finger motif is provided in trans relative to the ATP-binding site of the Walker A box of the adjacent subunit. The six ATPase active sites, however, are likely to contribute differentially to the complex helicase activity.</text>
</comment>
<dbReference type="InterPro" id="IPR031327">
    <property type="entry name" value="MCM"/>
</dbReference>
<dbReference type="PRINTS" id="PR01657">
    <property type="entry name" value="MCMFAMILY"/>
</dbReference>
<dbReference type="Gene3D" id="2.20.28.10">
    <property type="match status" value="1"/>
</dbReference>
<dbReference type="Gene3D" id="3.40.50.300">
    <property type="entry name" value="P-loop containing nucleotide triphosphate hydrolases"/>
    <property type="match status" value="1"/>
</dbReference>
<keyword evidence="5 11" id="KW-0378">Hydrolase</keyword>